<dbReference type="SUPFAM" id="SSF57716">
    <property type="entry name" value="Glucocorticoid receptor-like (DNA-binding domain)"/>
    <property type="match status" value="1"/>
</dbReference>
<evidence type="ECO:0000256" key="6">
    <source>
        <dbReference type="ARBA" id="ARBA00023163"/>
    </source>
</evidence>
<evidence type="ECO:0000256" key="9">
    <source>
        <dbReference type="SAM" id="Phobius"/>
    </source>
</evidence>
<evidence type="ECO:0000256" key="5">
    <source>
        <dbReference type="ARBA" id="ARBA00023125"/>
    </source>
</evidence>
<dbReference type="PANTHER" id="PTHR24082:SF283">
    <property type="entry name" value="NUCLEAR HORMONE RECEPTOR HR96"/>
    <property type="match status" value="1"/>
</dbReference>
<dbReference type="EMBL" id="CAJOAY010000432">
    <property type="protein sequence ID" value="CAF3663869.1"/>
    <property type="molecule type" value="Genomic_DNA"/>
</dbReference>
<dbReference type="PANTHER" id="PTHR24082">
    <property type="entry name" value="NUCLEAR HORMONE RECEPTOR"/>
    <property type="match status" value="1"/>
</dbReference>
<dbReference type="PROSITE" id="PS00031">
    <property type="entry name" value="NUCLEAR_REC_DBD_1"/>
    <property type="match status" value="1"/>
</dbReference>
<keyword evidence="8" id="KW-0539">Nucleus</keyword>
<evidence type="ECO:0000256" key="3">
    <source>
        <dbReference type="ARBA" id="ARBA00022833"/>
    </source>
</evidence>
<keyword evidence="4" id="KW-0805">Transcription regulation</keyword>
<dbReference type="InterPro" id="IPR050234">
    <property type="entry name" value="Nuclear_hormone_rcpt_NR1"/>
</dbReference>
<dbReference type="GO" id="GO:0004879">
    <property type="term" value="F:nuclear receptor activity"/>
    <property type="evidence" value="ECO:0007669"/>
    <property type="project" value="TreeGrafter"/>
</dbReference>
<dbReference type="InterPro" id="IPR000536">
    <property type="entry name" value="Nucl_hrmn_rcpt_lig-bd"/>
</dbReference>
<evidence type="ECO:0000313" key="13">
    <source>
        <dbReference type="Proteomes" id="UP000663881"/>
    </source>
</evidence>
<dbReference type="Gene3D" id="3.30.50.10">
    <property type="entry name" value="Erythroid Transcription Factor GATA-1, subunit A"/>
    <property type="match status" value="1"/>
</dbReference>
<dbReference type="GO" id="GO:0045944">
    <property type="term" value="P:positive regulation of transcription by RNA polymerase II"/>
    <property type="evidence" value="ECO:0007669"/>
    <property type="project" value="TreeGrafter"/>
</dbReference>
<dbReference type="GO" id="GO:0000122">
    <property type="term" value="P:negative regulation of transcription by RNA polymerase II"/>
    <property type="evidence" value="ECO:0007669"/>
    <property type="project" value="TreeGrafter"/>
</dbReference>
<dbReference type="SMART" id="SM00399">
    <property type="entry name" value="ZnF_C4"/>
    <property type="match status" value="1"/>
</dbReference>
<keyword evidence="7" id="KW-0675">Receptor</keyword>
<evidence type="ECO:0000256" key="2">
    <source>
        <dbReference type="ARBA" id="ARBA00022771"/>
    </source>
</evidence>
<evidence type="ECO:0000259" key="11">
    <source>
        <dbReference type="PROSITE" id="PS51843"/>
    </source>
</evidence>
<gene>
    <name evidence="12" type="ORF">OKA104_LOCUS9954</name>
</gene>
<dbReference type="PROSITE" id="PS51030">
    <property type="entry name" value="NUCLEAR_REC_DBD_2"/>
    <property type="match status" value="1"/>
</dbReference>
<dbReference type="Pfam" id="PF00105">
    <property type="entry name" value="zf-C4"/>
    <property type="match status" value="1"/>
</dbReference>
<evidence type="ECO:0000256" key="7">
    <source>
        <dbReference type="ARBA" id="ARBA00023170"/>
    </source>
</evidence>
<reference evidence="12" key="1">
    <citation type="submission" date="2021-02" db="EMBL/GenBank/DDBJ databases">
        <authorList>
            <person name="Nowell W R."/>
        </authorList>
    </citation>
    <scope>NUCLEOTIDE SEQUENCE</scope>
</reference>
<feature type="transmembrane region" description="Helical" evidence="9">
    <location>
        <begin position="58"/>
        <end position="82"/>
    </location>
</feature>
<name>A0A818RVI9_9BILA</name>
<keyword evidence="5" id="KW-0238">DNA-binding</keyword>
<evidence type="ECO:0000256" key="4">
    <source>
        <dbReference type="ARBA" id="ARBA00023015"/>
    </source>
</evidence>
<dbReference type="InterPro" id="IPR035500">
    <property type="entry name" value="NHR-like_dom_sf"/>
</dbReference>
<keyword evidence="3" id="KW-0862">Zinc</keyword>
<keyword evidence="1" id="KW-0479">Metal-binding</keyword>
<dbReference type="Proteomes" id="UP000663881">
    <property type="component" value="Unassembled WGS sequence"/>
</dbReference>
<dbReference type="GO" id="GO:0030154">
    <property type="term" value="P:cell differentiation"/>
    <property type="evidence" value="ECO:0007669"/>
    <property type="project" value="TreeGrafter"/>
</dbReference>
<evidence type="ECO:0000256" key="1">
    <source>
        <dbReference type="ARBA" id="ARBA00022723"/>
    </source>
</evidence>
<keyword evidence="6" id="KW-0804">Transcription</keyword>
<evidence type="ECO:0000259" key="10">
    <source>
        <dbReference type="PROSITE" id="PS51030"/>
    </source>
</evidence>
<dbReference type="SUPFAM" id="SSF48508">
    <property type="entry name" value="Nuclear receptor ligand-binding domain"/>
    <property type="match status" value="1"/>
</dbReference>
<dbReference type="GO" id="GO:0000978">
    <property type="term" value="F:RNA polymerase II cis-regulatory region sequence-specific DNA binding"/>
    <property type="evidence" value="ECO:0007669"/>
    <property type="project" value="TreeGrafter"/>
</dbReference>
<protein>
    <recommendedName>
        <fullName evidence="14">Nuclear receptor domain-containing protein</fullName>
    </recommendedName>
</protein>
<accession>A0A818RVI9</accession>
<dbReference type="AlphaFoldDB" id="A0A818RVI9"/>
<evidence type="ECO:0008006" key="14">
    <source>
        <dbReference type="Google" id="ProtNLM"/>
    </source>
</evidence>
<evidence type="ECO:0000256" key="8">
    <source>
        <dbReference type="ARBA" id="ARBA00023242"/>
    </source>
</evidence>
<keyword evidence="2" id="KW-0863">Zinc-finger</keyword>
<dbReference type="Gene3D" id="1.10.565.10">
    <property type="entry name" value="Retinoid X Receptor"/>
    <property type="match status" value="1"/>
</dbReference>
<evidence type="ECO:0000313" key="12">
    <source>
        <dbReference type="EMBL" id="CAF3663869.1"/>
    </source>
</evidence>
<dbReference type="GO" id="GO:0008270">
    <property type="term" value="F:zinc ion binding"/>
    <property type="evidence" value="ECO:0007669"/>
    <property type="project" value="UniProtKB-KW"/>
</dbReference>
<feature type="transmembrane region" description="Helical" evidence="9">
    <location>
        <begin position="94"/>
        <end position="117"/>
    </location>
</feature>
<keyword evidence="9" id="KW-0472">Membrane</keyword>
<proteinExistence type="predicted"/>
<feature type="domain" description="NR LBD" evidence="11">
    <location>
        <begin position="426"/>
        <end position="667"/>
    </location>
</feature>
<dbReference type="InterPro" id="IPR013088">
    <property type="entry name" value="Znf_NHR/GATA"/>
</dbReference>
<dbReference type="PROSITE" id="PS51843">
    <property type="entry name" value="NR_LBD"/>
    <property type="match status" value="1"/>
</dbReference>
<keyword evidence="9" id="KW-0812">Transmembrane</keyword>
<sequence>MFNASIYPKSIYISTIQTGCITIEFNSTYPFYLIGIINRDEYRESIQQINRAMSFKKMLLIVSIIFSLILVIGMTLTILGAGLQENTSTTQFSALTGVGISLLFCASSCGLVGFSIIRYRLTRRIQEAVAKESMKYSSRTPIPCTWRLETKTHWCGTYENGQYQRLVYRIVIDIGNSPDTSENVPPYSDQITTETTSLIKRENDLPPPYSSLSTEFHVKAMSGQTKMIFITSDEDLVHKISATKSTNTRIIDLDDHEQMSLTINDKNIINLALAELSELNSTDHNQSKENKISKKSIDLVCKICGDRAIGFNYDVLSCASCKAFFRRNAYQQLEELKCLTGNNECLVIHGINRKCHRCRLSRCFMMGMRKDFIVKKETKQKKKKYLEENLLNSNFIPQLLLDLDNDNNNIELNEMEETVLDTLSTEEWITIENLQRLFISTMQDDNAHKFGINISDRDSAIMSCLNYADQTALRFINFFRQINEFEDLNSDDRFILMKHNLLPVFPIYKCFNYKPDNHYLSCEENEETRRFNQFFMLFDETYDLRDTLVKLVISLVQLTNQDAMILCFILIILVFSQGLLMNEEEPILKDSLAVNRIQSYYINLFWNYLVNKWDEQQACKYFIQLLNMIFRLQSTSKIFQDFLRNHLTTRNSVDQITPLMQSVLNIS</sequence>
<dbReference type="InterPro" id="IPR001628">
    <property type="entry name" value="Znf_hrmn_rcpt"/>
</dbReference>
<comment type="caution">
    <text evidence="12">The sequence shown here is derived from an EMBL/GenBank/DDBJ whole genome shotgun (WGS) entry which is preliminary data.</text>
</comment>
<keyword evidence="9" id="KW-1133">Transmembrane helix</keyword>
<organism evidence="12 13">
    <name type="scientific">Adineta steineri</name>
    <dbReference type="NCBI Taxonomy" id="433720"/>
    <lineage>
        <taxon>Eukaryota</taxon>
        <taxon>Metazoa</taxon>
        <taxon>Spiralia</taxon>
        <taxon>Gnathifera</taxon>
        <taxon>Rotifera</taxon>
        <taxon>Eurotatoria</taxon>
        <taxon>Bdelloidea</taxon>
        <taxon>Adinetida</taxon>
        <taxon>Adinetidae</taxon>
        <taxon>Adineta</taxon>
    </lineage>
</organism>
<dbReference type="PRINTS" id="PR00047">
    <property type="entry name" value="STROIDFINGER"/>
</dbReference>
<feature type="domain" description="Nuclear receptor" evidence="10">
    <location>
        <begin position="298"/>
        <end position="375"/>
    </location>
</feature>